<sequence length="485" mass="52312">MPADFSEYVDLRPFDLNPGDIYLTSIDIARLTLPEFNLRVGTPEDAIFQAMAYMSALNIAAINRLPSRLMAGILLMMGVERIDGAPAEMEIIITADSYDGATIPIGSLFGFSSTFEDEVQEFIFETTELLEIAEETTHSGSYPTGTVNAQCINTGIIPVPLAGLELSVLTSGLNIIGSEIGSYFTNGANQDTDAEYLSRCVTYLSSLSRSLNKSTQVDSYLLTNYSGLVGRAKTYDLTNGTPSLGETGVARSQTPIGLTRNTDVVTLYFQDKHQFVSGEKVQITGLASTYADETALYSINSTTDYTILYTKAGGDTASVYLGASTPSVSIGEEVPGYVTIFTYGINEYLSSADKSTILADVTDKSIAGLSITIKDPDLLNLEITGTVTLDAAYDQLPLQDIVYSTLVEYLSPMNFPYTEDRIRYTTLIGLISKIPGVLYVGGLTITPVGSGWLPQITDDIQFQKKGSLPSLSSDDVDITFISVTV</sequence>
<protein>
    <submittedName>
        <fullName evidence="1">Baseplate protein J-like</fullName>
    </submittedName>
</protein>
<reference evidence="1" key="1">
    <citation type="submission" date="2020-04" db="EMBL/GenBank/DDBJ databases">
        <authorList>
            <person name="Chiriac C."/>
            <person name="Salcher M."/>
            <person name="Ghai R."/>
            <person name="Kavagutti S V."/>
        </authorList>
    </citation>
    <scope>NUCLEOTIDE SEQUENCE</scope>
</reference>
<accession>A0A6J5NGZ0</accession>
<gene>
    <name evidence="1" type="ORF">UFOVP658_149</name>
</gene>
<proteinExistence type="predicted"/>
<name>A0A6J5NGZ0_9CAUD</name>
<organism evidence="1">
    <name type="scientific">uncultured Caudovirales phage</name>
    <dbReference type="NCBI Taxonomy" id="2100421"/>
    <lineage>
        <taxon>Viruses</taxon>
        <taxon>Duplodnaviria</taxon>
        <taxon>Heunggongvirae</taxon>
        <taxon>Uroviricota</taxon>
        <taxon>Caudoviricetes</taxon>
        <taxon>Peduoviridae</taxon>
        <taxon>Maltschvirus</taxon>
        <taxon>Maltschvirus maltsch</taxon>
    </lineage>
</organism>
<evidence type="ECO:0000313" key="1">
    <source>
        <dbReference type="EMBL" id="CAB4156771.1"/>
    </source>
</evidence>
<dbReference type="EMBL" id="LR796639">
    <property type="protein sequence ID" value="CAB4156771.1"/>
    <property type="molecule type" value="Genomic_DNA"/>
</dbReference>